<accession>A0A8H7QTP1</accession>
<keyword evidence="1" id="KW-0175">Coiled coil</keyword>
<keyword evidence="4" id="KW-1185">Reference proteome</keyword>
<dbReference type="OrthoDB" id="2289879at2759"/>
<feature type="coiled-coil region" evidence="1">
    <location>
        <begin position="68"/>
        <end position="95"/>
    </location>
</feature>
<dbReference type="AlphaFoldDB" id="A0A8H7QTP1"/>
<dbReference type="Proteomes" id="UP000650833">
    <property type="component" value="Unassembled WGS sequence"/>
</dbReference>
<gene>
    <name evidence="3" type="ORF">INT46_009916</name>
</gene>
<proteinExistence type="predicted"/>
<dbReference type="EMBL" id="JAEPRC010000427">
    <property type="protein sequence ID" value="KAG2197446.1"/>
    <property type="molecule type" value="Genomic_DNA"/>
</dbReference>
<feature type="region of interest" description="Disordered" evidence="2">
    <location>
        <begin position="1"/>
        <end position="26"/>
    </location>
</feature>
<evidence type="ECO:0000256" key="1">
    <source>
        <dbReference type="SAM" id="Coils"/>
    </source>
</evidence>
<sequence>MNYFLNKNSVPNVSTTNSNNNSAKPSVLATTTVNTNSNLTSTPASTTINANAAGLTDDDWCDNIEKAKLKMRNIIKRKSEEIANLQKQLRVLEQM</sequence>
<evidence type="ECO:0000256" key="2">
    <source>
        <dbReference type="SAM" id="MobiDB-lite"/>
    </source>
</evidence>
<evidence type="ECO:0000313" key="4">
    <source>
        <dbReference type="Proteomes" id="UP000650833"/>
    </source>
</evidence>
<name>A0A8H7QTP1_9FUNG</name>
<organism evidence="3 4">
    <name type="scientific">Mucor plumbeus</name>
    <dbReference type="NCBI Taxonomy" id="97098"/>
    <lineage>
        <taxon>Eukaryota</taxon>
        <taxon>Fungi</taxon>
        <taxon>Fungi incertae sedis</taxon>
        <taxon>Mucoromycota</taxon>
        <taxon>Mucoromycotina</taxon>
        <taxon>Mucoromycetes</taxon>
        <taxon>Mucorales</taxon>
        <taxon>Mucorineae</taxon>
        <taxon>Mucoraceae</taxon>
        <taxon>Mucor</taxon>
    </lineage>
</organism>
<comment type="caution">
    <text evidence="3">The sequence shown here is derived from an EMBL/GenBank/DDBJ whole genome shotgun (WGS) entry which is preliminary data.</text>
</comment>
<reference evidence="3" key="1">
    <citation type="submission" date="2020-12" db="EMBL/GenBank/DDBJ databases">
        <title>Metabolic potential, ecology and presence of endohyphal bacteria is reflected in genomic diversity of Mucoromycotina.</title>
        <authorList>
            <person name="Muszewska A."/>
            <person name="Okrasinska A."/>
            <person name="Steczkiewicz K."/>
            <person name="Drgas O."/>
            <person name="Orlowska M."/>
            <person name="Perlinska-Lenart U."/>
            <person name="Aleksandrzak-Piekarczyk T."/>
            <person name="Szatraj K."/>
            <person name="Zielenkiewicz U."/>
            <person name="Pilsyk S."/>
            <person name="Malc E."/>
            <person name="Mieczkowski P."/>
            <person name="Kruszewska J.S."/>
            <person name="Biernat P."/>
            <person name="Pawlowska J."/>
        </authorList>
    </citation>
    <scope>NUCLEOTIDE SEQUENCE</scope>
    <source>
        <strain evidence="3">CBS 226.32</strain>
    </source>
</reference>
<evidence type="ECO:0000313" key="3">
    <source>
        <dbReference type="EMBL" id="KAG2197446.1"/>
    </source>
</evidence>
<protein>
    <submittedName>
        <fullName evidence="3">Uncharacterized protein</fullName>
    </submittedName>
</protein>